<dbReference type="InterPro" id="IPR021557">
    <property type="entry name" value="DUF3016"/>
</dbReference>
<dbReference type="RefSeq" id="WP_221029400.1">
    <property type="nucleotide sequence ID" value="NZ_CP139781.1"/>
</dbReference>
<evidence type="ECO:0000256" key="1">
    <source>
        <dbReference type="SAM" id="SignalP"/>
    </source>
</evidence>
<dbReference type="EMBL" id="CP139781">
    <property type="protein sequence ID" value="WRQ87187.1"/>
    <property type="molecule type" value="Genomic_DNA"/>
</dbReference>
<feature type="signal peptide" evidence="1">
    <location>
        <begin position="1"/>
        <end position="24"/>
    </location>
</feature>
<gene>
    <name evidence="2" type="ORF">K1X11_020435</name>
</gene>
<feature type="chain" id="PRO_5047314190" evidence="1">
    <location>
        <begin position="25"/>
        <end position="181"/>
    </location>
</feature>
<protein>
    <submittedName>
        <fullName evidence="2">DUF3016 domain-containing protein</fullName>
    </submittedName>
</protein>
<evidence type="ECO:0000313" key="2">
    <source>
        <dbReference type="EMBL" id="WRQ87187.1"/>
    </source>
</evidence>
<sequence>MKALRKTLVPFIALALGTGTVLQADDHKKSKDHQHPDGVISVEFEDMESYTDFGYSMNPRADNQKALAKQLREEIKRIAPRYLPKDRHLHLTFLDIDMAGDFEPNLTPPNDDVRIVRSIYAPRFLVEYSVTTPTGEVVTKGQRRIADLDFQYIINFRDDETLFYETELARQLIYDLSRSIS</sequence>
<dbReference type="Proteomes" id="UP000738431">
    <property type="component" value="Chromosome"/>
</dbReference>
<reference evidence="2 3" key="1">
    <citation type="submission" date="2023-12" db="EMBL/GenBank/DDBJ databases">
        <title>Description of an unclassified Opitutus bacterium of Verrucomicrobiota.</title>
        <authorList>
            <person name="Zhang D.-F."/>
        </authorList>
    </citation>
    <scope>NUCLEOTIDE SEQUENCE [LARGE SCALE GENOMIC DNA]</scope>
    <source>
        <strain evidence="2 3">WL0086</strain>
    </source>
</reference>
<proteinExistence type="predicted"/>
<organism evidence="2 3">
    <name type="scientific">Actomonas aquatica</name>
    <dbReference type="NCBI Taxonomy" id="2866162"/>
    <lineage>
        <taxon>Bacteria</taxon>
        <taxon>Pseudomonadati</taxon>
        <taxon>Verrucomicrobiota</taxon>
        <taxon>Opitutia</taxon>
        <taxon>Opitutales</taxon>
        <taxon>Opitutaceae</taxon>
        <taxon>Actomonas</taxon>
    </lineage>
</organism>
<accession>A0ABZ1C780</accession>
<dbReference type="Pfam" id="PF11454">
    <property type="entry name" value="DUF3016"/>
    <property type="match status" value="1"/>
</dbReference>
<keyword evidence="1" id="KW-0732">Signal</keyword>
<evidence type="ECO:0000313" key="3">
    <source>
        <dbReference type="Proteomes" id="UP000738431"/>
    </source>
</evidence>
<keyword evidence="3" id="KW-1185">Reference proteome</keyword>
<name>A0ABZ1C780_9BACT</name>